<dbReference type="InterPro" id="IPR012677">
    <property type="entry name" value="Nucleotide-bd_a/b_plait_sf"/>
</dbReference>
<dbReference type="SUPFAM" id="SSF54928">
    <property type="entry name" value="RNA-binding domain, RBD"/>
    <property type="match status" value="1"/>
</dbReference>
<evidence type="ECO:0000313" key="5">
    <source>
        <dbReference type="EMBL" id="GMG38185.1"/>
    </source>
</evidence>
<protein>
    <submittedName>
        <fullName evidence="5">Unnamed protein product</fullName>
    </submittedName>
</protein>
<proteinExistence type="predicted"/>
<evidence type="ECO:0000313" key="6">
    <source>
        <dbReference type="Proteomes" id="UP001165205"/>
    </source>
</evidence>
<sequence length="151" mass="17262">MVDAPEMLHSERIDIAIDPFTGRNPSYCFVDLESKELAEKAMNELDGRDMLGRPVKIKPGVVKSSSERSQQQQQQQQRTDGSPRSDSKTSLFTMDRWRRNDAPTFARTNSDSSRRLYVGGLPRLTDQEDISSNITNFFKDYKLYAFSSLES</sequence>
<organism evidence="5 6">
    <name type="scientific">Aspergillus oryzae</name>
    <name type="common">Yellow koji mold</name>
    <dbReference type="NCBI Taxonomy" id="5062"/>
    <lineage>
        <taxon>Eukaryota</taxon>
        <taxon>Fungi</taxon>
        <taxon>Dikarya</taxon>
        <taxon>Ascomycota</taxon>
        <taxon>Pezizomycotina</taxon>
        <taxon>Eurotiomycetes</taxon>
        <taxon>Eurotiomycetidae</taxon>
        <taxon>Eurotiales</taxon>
        <taxon>Aspergillaceae</taxon>
        <taxon>Aspergillus</taxon>
        <taxon>Aspergillus subgen. Circumdati</taxon>
    </lineage>
</organism>
<feature type="region of interest" description="Disordered" evidence="3">
    <location>
        <begin position="44"/>
        <end position="112"/>
    </location>
</feature>
<dbReference type="AlphaFoldDB" id="A0AAN5C3V5"/>
<dbReference type="GO" id="GO:0003723">
    <property type="term" value="F:RNA binding"/>
    <property type="evidence" value="ECO:0007669"/>
    <property type="project" value="UniProtKB-UniRule"/>
</dbReference>
<feature type="domain" description="RRM" evidence="4">
    <location>
        <begin position="1"/>
        <end position="62"/>
    </location>
</feature>
<keyword evidence="1 2" id="KW-0694">RNA-binding</keyword>
<dbReference type="Proteomes" id="UP001165205">
    <property type="component" value="Unassembled WGS sequence"/>
</dbReference>
<evidence type="ECO:0000259" key="4">
    <source>
        <dbReference type="PROSITE" id="PS50102"/>
    </source>
</evidence>
<dbReference type="PROSITE" id="PS50102">
    <property type="entry name" value="RRM"/>
    <property type="match status" value="1"/>
</dbReference>
<dbReference type="InterPro" id="IPR035979">
    <property type="entry name" value="RBD_domain_sf"/>
</dbReference>
<dbReference type="Gene3D" id="3.30.70.330">
    <property type="match status" value="2"/>
</dbReference>
<dbReference type="Pfam" id="PF00076">
    <property type="entry name" value="RRM_1"/>
    <property type="match status" value="1"/>
</dbReference>
<accession>A0AAN5C3V5</accession>
<name>A0AAN5C3V5_ASPOZ</name>
<dbReference type="EMBL" id="BSYA01000284">
    <property type="protein sequence ID" value="GMG38185.1"/>
    <property type="molecule type" value="Genomic_DNA"/>
</dbReference>
<evidence type="ECO:0000256" key="2">
    <source>
        <dbReference type="PROSITE-ProRule" id="PRU00176"/>
    </source>
</evidence>
<reference evidence="5" key="1">
    <citation type="submission" date="2023-04" db="EMBL/GenBank/DDBJ databases">
        <title>Aspergillus oryzae NBRC 4228.</title>
        <authorList>
            <person name="Ichikawa N."/>
            <person name="Sato H."/>
            <person name="Tonouchi N."/>
        </authorList>
    </citation>
    <scope>NUCLEOTIDE SEQUENCE</scope>
    <source>
        <strain evidence="5">NBRC 4228</strain>
    </source>
</reference>
<gene>
    <name evidence="5" type="ORF">Aory04_001293100</name>
</gene>
<dbReference type="InterPro" id="IPR000504">
    <property type="entry name" value="RRM_dom"/>
</dbReference>
<evidence type="ECO:0000256" key="1">
    <source>
        <dbReference type="ARBA" id="ARBA00022884"/>
    </source>
</evidence>
<dbReference type="PANTHER" id="PTHR21245">
    <property type="entry name" value="HETEROGENEOUS NUCLEAR RIBONUCLEOPROTEIN"/>
    <property type="match status" value="1"/>
</dbReference>
<comment type="caution">
    <text evidence="5">The sequence shown here is derived from an EMBL/GenBank/DDBJ whole genome shotgun (WGS) entry which is preliminary data.</text>
</comment>
<evidence type="ECO:0000256" key="3">
    <source>
        <dbReference type="SAM" id="MobiDB-lite"/>
    </source>
</evidence>